<reference evidence="2" key="2">
    <citation type="submission" date="2020-11" db="EMBL/GenBank/DDBJ databases">
        <authorList>
            <person name="McCartney M.A."/>
            <person name="Auch B."/>
            <person name="Kono T."/>
            <person name="Mallez S."/>
            <person name="Becker A."/>
            <person name="Gohl D.M."/>
            <person name="Silverstein K.A.T."/>
            <person name="Koren S."/>
            <person name="Bechman K.B."/>
            <person name="Herman A."/>
            <person name="Abrahante J.E."/>
            <person name="Garbe J."/>
        </authorList>
    </citation>
    <scope>NUCLEOTIDE SEQUENCE</scope>
    <source>
        <strain evidence="2">Duluth1</strain>
        <tissue evidence="2">Whole animal</tissue>
    </source>
</reference>
<protein>
    <submittedName>
        <fullName evidence="2">Uncharacterized protein</fullName>
    </submittedName>
</protein>
<evidence type="ECO:0000313" key="2">
    <source>
        <dbReference type="EMBL" id="KAH3827399.1"/>
    </source>
</evidence>
<reference evidence="2" key="1">
    <citation type="journal article" date="2019" name="bioRxiv">
        <title>The Genome of the Zebra Mussel, Dreissena polymorpha: A Resource for Invasive Species Research.</title>
        <authorList>
            <person name="McCartney M.A."/>
            <person name="Auch B."/>
            <person name="Kono T."/>
            <person name="Mallez S."/>
            <person name="Zhang Y."/>
            <person name="Obille A."/>
            <person name="Becker A."/>
            <person name="Abrahante J.E."/>
            <person name="Garbe J."/>
            <person name="Badalamenti J.P."/>
            <person name="Herman A."/>
            <person name="Mangelson H."/>
            <person name="Liachko I."/>
            <person name="Sullivan S."/>
            <person name="Sone E.D."/>
            <person name="Koren S."/>
            <person name="Silverstein K.A.T."/>
            <person name="Beckman K.B."/>
            <person name="Gohl D.M."/>
        </authorList>
    </citation>
    <scope>NUCLEOTIDE SEQUENCE</scope>
    <source>
        <strain evidence="2">Duluth1</strain>
        <tissue evidence="2">Whole animal</tissue>
    </source>
</reference>
<dbReference type="EMBL" id="JAIWYP010000005">
    <property type="protein sequence ID" value="KAH3827399.1"/>
    <property type="molecule type" value="Genomic_DNA"/>
</dbReference>
<gene>
    <name evidence="2" type="ORF">DPMN_129336</name>
</gene>
<accession>A0A9D4H5K8</accession>
<name>A0A9D4H5K8_DREPO</name>
<evidence type="ECO:0000313" key="3">
    <source>
        <dbReference type="Proteomes" id="UP000828390"/>
    </source>
</evidence>
<organism evidence="2 3">
    <name type="scientific">Dreissena polymorpha</name>
    <name type="common">Zebra mussel</name>
    <name type="synonym">Mytilus polymorpha</name>
    <dbReference type="NCBI Taxonomy" id="45954"/>
    <lineage>
        <taxon>Eukaryota</taxon>
        <taxon>Metazoa</taxon>
        <taxon>Spiralia</taxon>
        <taxon>Lophotrochozoa</taxon>
        <taxon>Mollusca</taxon>
        <taxon>Bivalvia</taxon>
        <taxon>Autobranchia</taxon>
        <taxon>Heteroconchia</taxon>
        <taxon>Euheterodonta</taxon>
        <taxon>Imparidentia</taxon>
        <taxon>Neoheterodontei</taxon>
        <taxon>Myida</taxon>
        <taxon>Dreissenoidea</taxon>
        <taxon>Dreissenidae</taxon>
        <taxon>Dreissena</taxon>
    </lineage>
</organism>
<proteinExistence type="predicted"/>
<evidence type="ECO:0000256" key="1">
    <source>
        <dbReference type="SAM" id="MobiDB-lite"/>
    </source>
</evidence>
<dbReference type="Proteomes" id="UP000828390">
    <property type="component" value="Unassembled WGS sequence"/>
</dbReference>
<sequence>MRVFVSEWEVCLCGVTGERHPVPGLSVQQQGGGGRVSSQRRSSTDGRCQQSLAKVFGSPEHNVLKVSFCDCLFPVIHYQHLFVNTLEATFKV</sequence>
<keyword evidence="3" id="KW-1185">Reference proteome</keyword>
<comment type="caution">
    <text evidence="2">The sequence shown here is derived from an EMBL/GenBank/DDBJ whole genome shotgun (WGS) entry which is preliminary data.</text>
</comment>
<dbReference type="AlphaFoldDB" id="A0A9D4H5K8"/>
<feature type="region of interest" description="Disordered" evidence="1">
    <location>
        <begin position="24"/>
        <end position="44"/>
    </location>
</feature>